<sequence>MDHDILISPTSNRRPAPEAIGTEPGDRYTRLLNRTRSRPSFRPRHPSVVERSLGDQRDMPIGPLDENNTLEIEETSRSLEEQGETNAPSDFHAPGPTGHPVYVSVLPFGPSHRNSSLATTSIDIPTPPPMYT</sequence>
<evidence type="ECO:0000256" key="1">
    <source>
        <dbReference type="SAM" id="MobiDB-lite"/>
    </source>
</evidence>
<proteinExistence type="predicted"/>
<accession>A0A8H3E7U5</accession>
<reference evidence="2" key="1">
    <citation type="submission" date="2021-01" db="EMBL/GenBank/DDBJ databases">
        <authorList>
            <person name="Kaushik A."/>
        </authorList>
    </citation>
    <scope>NUCLEOTIDE SEQUENCE</scope>
    <source>
        <strain evidence="2">AG5</strain>
    </source>
</reference>
<name>A0A8H3E7U5_9AGAM</name>
<dbReference type="AlphaFoldDB" id="A0A8H3E7U5"/>
<dbReference type="EMBL" id="CAJNJQ010006009">
    <property type="protein sequence ID" value="CAE7222542.1"/>
    <property type="molecule type" value="Genomic_DNA"/>
</dbReference>
<gene>
    <name evidence="2" type="ORF">RDB_LOCUS169087</name>
</gene>
<dbReference type="Proteomes" id="UP000663827">
    <property type="component" value="Unassembled WGS sequence"/>
</dbReference>
<organism evidence="2 3">
    <name type="scientific">Rhizoctonia solani</name>
    <dbReference type="NCBI Taxonomy" id="456999"/>
    <lineage>
        <taxon>Eukaryota</taxon>
        <taxon>Fungi</taxon>
        <taxon>Dikarya</taxon>
        <taxon>Basidiomycota</taxon>
        <taxon>Agaricomycotina</taxon>
        <taxon>Agaricomycetes</taxon>
        <taxon>Cantharellales</taxon>
        <taxon>Ceratobasidiaceae</taxon>
        <taxon>Rhizoctonia</taxon>
    </lineage>
</organism>
<feature type="compositionally biased region" description="Basic residues" evidence="1">
    <location>
        <begin position="33"/>
        <end position="45"/>
    </location>
</feature>
<feature type="compositionally biased region" description="Polar residues" evidence="1">
    <location>
        <begin position="112"/>
        <end position="123"/>
    </location>
</feature>
<evidence type="ECO:0000313" key="2">
    <source>
        <dbReference type="EMBL" id="CAE7222542.1"/>
    </source>
</evidence>
<protein>
    <submittedName>
        <fullName evidence="2">Uncharacterized protein</fullName>
    </submittedName>
</protein>
<feature type="non-terminal residue" evidence="2">
    <location>
        <position position="132"/>
    </location>
</feature>
<comment type="caution">
    <text evidence="2">The sequence shown here is derived from an EMBL/GenBank/DDBJ whole genome shotgun (WGS) entry which is preliminary data.</text>
</comment>
<feature type="region of interest" description="Disordered" evidence="1">
    <location>
        <begin position="1"/>
        <end position="132"/>
    </location>
</feature>
<evidence type="ECO:0000313" key="3">
    <source>
        <dbReference type="Proteomes" id="UP000663827"/>
    </source>
</evidence>